<feature type="region of interest" description="Disordered" evidence="1">
    <location>
        <begin position="208"/>
        <end position="244"/>
    </location>
</feature>
<dbReference type="Proteomes" id="UP001215598">
    <property type="component" value="Unassembled WGS sequence"/>
</dbReference>
<accession>A0AAD7NLG6</accession>
<name>A0AAD7NLG6_9AGAR</name>
<evidence type="ECO:0000313" key="3">
    <source>
        <dbReference type="Proteomes" id="UP001215598"/>
    </source>
</evidence>
<protein>
    <submittedName>
        <fullName evidence="2">Uncharacterized protein</fullName>
    </submittedName>
</protein>
<comment type="caution">
    <text evidence="2">The sequence shown here is derived from an EMBL/GenBank/DDBJ whole genome shotgun (WGS) entry which is preliminary data.</text>
</comment>
<feature type="region of interest" description="Disordered" evidence="1">
    <location>
        <begin position="81"/>
        <end position="194"/>
    </location>
</feature>
<keyword evidence="3" id="KW-1185">Reference proteome</keyword>
<evidence type="ECO:0000313" key="2">
    <source>
        <dbReference type="EMBL" id="KAJ7766116.1"/>
    </source>
</evidence>
<organism evidence="2 3">
    <name type="scientific">Mycena metata</name>
    <dbReference type="NCBI Taxonomy" id="1033252"/>
    <lineage>
        <taxon>Eukaryota</taxon>
        <taxon>Fungi</taxon>
        <taxon>Dikarya</taxon>
        <taxon>Basidiomycota</taxon>
        <taxon>Agaricomycotina</taxon>
        <taxon>Agaricomycetes</taxon>
        <taxon>Agaricomycetidae</taxon>
        <taxon>Agaricales</taxon>
        <taxon>Marasmiineae</taxon>
        <taxon>Mycenaceae</taxon>
        <taxon>Mycena</taxon>
    </lineage>
</organism>
<feature type="region of interest" description="Disordered" evidence="1">
    <location>
        <begin position="1"/>
        <end position="53"/>
    </location>
</feature>
<dbReference type="AlphaFoldDB" id="A0AAD7NLG6"/>
<gene>
    <name evidence="2" type="ORF">B0H16DRAFT_1687144</name>
</gene>
<feature type="compositionally biased region" description="Basic and acidic residues" evidence="1">
    <location>
        <begin position="219"/>
        <end position="231"/>
    </location>
</feature>
<proteinExistence type="predicted"/>
<sequence length="244" mass="26550">MRKKRVPSGNETHTRRPQPPHASKHHPDALKDLHRRKVASIPPPGRNWEAGRRATQNMCCGQATHGAPGNRKAQLGNVTYAEAGKWNPGGRGKRPGTADRQRAASLEQPRGAQMQQETTMIMKGGGRQPSWPNPIKVGPNPAPIARAPPSRNSGQEARGDCGPQVEYKGPGARSVERDQEEYLSRKYQGDQGPGAVFMQDAVCKGTARSGNAVASRDNGGQRHDMEVDAKIKNSLAKVENERRP</sequence>
<evidence type="ECO:0000256" key="1">
    <source>
        <dbReference type="SAM" id="MobiDB-lite"/>
    </source>
</evidence>
<dbReference type="EMBL" id="JARKIB010000024">
    <property type="protein sequence ID" value="KAJ7766116.1"/>
    <property type="molecule type" value="Genomic_DNA"/>
</dbReference>
<feature type="compositionally biased region" description="Basic and acidic residues" evidence="1">
    <location>
        <begin position="174"/>
        <end position="188"/>
    </location>
</feature>
<feature type="compositionally biased region" description="Basic residues" evidence="1">
    <location>
        <begin position="15"/>
        <end position="24"/>
    </location>
</feature>
<reference evidence="2" key="1">
    <citation type="submission" date="2023-03" db="EMBL/GenBank/DDBJ databases">
        <title>Massive genome expansion in bonnet fungi (Mycena s.s.) driven by repeated elements and novel gene families across ecological guilds.</title>
        <authorList>
            <consortium name="Lawrence Berkeley National Laboratory"/>
            <person name="Harder C.B."/>
            <person name="Miyauchi S."/>
            <person name="Viragh M."/>
            <person name="Kuo A."/>
            <person name="Thoen E."/>
            <person name="Andreopoulos B."/>
            <person name="Lu D."/>
            <person name="Skrede I."/>
            <person name="Drula E."/>
            <person name="Henrissat B."/>
            <person name="Morin E."/>
            <person name="Kohler A."/>
            <person name="Barry K."/>
            <person name="LaButti K."/>
            <person name="Morin E."/>
            <person name="Salamov A."/>
            <person name="Lipzen A."/>
            <person name="Mereny Z."/>
            <person name="Hegedus B."/>
            <person name="Baldrian P."/>
            <person name="Stursova M."/>
            <person name="Weitz H."/>
            <person name="Taylor A."/>
            <person name="Grigoriev I.V."/>
            <person name="Nagy L.G."/>
            <person name="Martin F."/>
            <person name="Kauserud H."/>
        </authorList>
    </citation>
    <scope>NUCLEOTIDE SEQUENCE</scope>
    <source>
        <strain evidence="2">CBHHK182m</strain>
    </source>
</reference>